<accession>A0A087UQ10</accession>
<dbReference type="AlphaFoldDB" id="A0A087UQ10"/>
<evidence type="ECO:0000313" key="2">
    <source>
        <dbReference type="Proteomes" id="UP000054359"/>
    </source>
</evidence>
<keyword evidence="2" id="KW-1185">Reference proteome</keyword>
<organism evidence="1 2">
    <name type="scientific">Stegodyphus mimosarum</name>
    <name type="common">African social velvet spider</name>
    <dbReference type="NCBI Taxonomy" id="407821"/>
    <lineage>
        <taxon>Eukaryota</taxon>
        <taxon>Metazoa</taxon>
        <taxon>Ecdysozoa</taxon>
        <taxon>Arthropoda</taxon>
        <taxon>Chelicerata</taxon>
        <taxon>Arachnida</taxon>
        <taxon>Araneae</taxon>
        <taxon>Araneomorphae</taxon>
        <taxon>Entelegynae</taxon>
        <taxon>Eresoidea</taxon>
        <taxon>Eresidae</taxon>
        <taxon>Stegodyphus</taxon>
    </lineage>
</organism>
<name>A0A087UQ10_STEMI</name>
<feature type="non-terminal residue" evidence="1">
    <location>
        <position position="41"/>
    </location>
</feature>
<reference evidence="1 2" key="1">
    <citation type="submission" date="2013-11" db="EMBL/GenBank/DDBJ databases">
        <title>Genome sequencing of Stegodyphus mimosarum.</title>
        <authorList>
            <person name="Bechsgaard J."/>
        </authorList>
    </citation>
    <scope>NUCLEOTIDE SEQUENCE [LARGE SCALE GENOMIC DNA]</scope>
</reference>
<proteinExistence type="predicted"/>
<evidence type="ECO:0000313" key="1">
    <source>
        <dbReference type="EMBL" id="KFM79449.1"/>
    </source>
</evidence>
<gene>
    <name evidence="1" type="ORF">X975_07160</name>
</gene>
<dbReference type="Proteomes" id="UP000054359">
    <property type="component" value="Unassembled WGS sequence"/>
</dbReference>
<sequence length="41" mass="4958">MLNRLLPITKIHHNIHIIKNFAINNDNTKYFKFNHGRLNSR</sequence>
<protein>
    <submittedName>
        <fullName evidence="1">Uncharacterized protein</fullName>
    </submittedName>
</protein>
<dbReference type="EMBL" id="KK120957">
    <property type="protein sequence ID" value="KFM79449.1"/>
    <property type="molecule type" value="Genomic_DNA"/>
</dbReference>